<keyword evidence="6 11" id="KW-0472">Membrane</keyword>
<keyword evidence="9" id="KW-0325">Glycoprotein</keyword>
<dbReference type="InterPro" id="IPR000276">
    <property type="entry name" value="GPCR_Rhodpsn"/>
</dbReference>
<feature type="transmembrane region" description="Helical" evidence="11">
    <location>
        <begin position="27"/>
        <end position="48"/>
    </location>
</feature>
<evidence type="ECO:0000313" key="13">
    <source>
        <dbReference type="Ensembl" id="ENSACIP00000022707.1"/>
    </source>
</evidence>
<evidence type="ECO:0000259" key="12">
    <source>
        <dbReference type="PROSITE" id="PS50262"/>
    </source>
</evidence>
<feature type="transmembrane region" description="Helical" evidence="11">
    <location>
        <begin position="60"/>
        <end position="80"/>
    </location>
</feature>
<keyword evidence="8" id="KW-0675">Receptor</keyword>
<keyword evidence="10" id="KW-0807">Transducer</keyword>
<dbReference type="STRING" id="61819.ENSACIP00000022707"/>
<organism evidence="13 14">
    <name type="scientific">Amphilophus citrinellus</name>
    <name type="common">Midas cichlid</name>
    <name type="synonym">Cichlasoma citrinellum</name>
    <dbReference type="NCBI Taxonomy" id="61819"/>
    <lineage>
        <taxon>Eukaryota</taxon>
        <taxon>Metazoa</taxon>
        <taxon>Chordata</taxon>
        <taxon>Craniata</taxon>
        <taxon>Vertebrata</taxon>
        <taxon>Euteleostomi</taxon>
        <taxon>Actinopterygii</taxon>
        <taxon>Neopterygii</taxon>
        <taxon>Teleostei</taxon>
        <taxon>Neoteleostei</taxon>
        <taxon>Acanthomorphata</taxon>
        <taxon>Ovalentaria</taxon>
        <taxon>Cichlomorphae</taxon>
        <taxon>Cichliformes</taxon>
        <taxon>Cichlidae</taxon>
        <taxon>New World cichlids</taxon>
        <taxon>Cichlasomatinae</taxon>
        <taxon>Heroini</taxon>
        <taxon>Amphilophus</taxon>
    </lineage>
</organism>
<name>A0A3Q0SI51_AMPCI</name>
<reference evidence="13" key="2">
    <citation type="submission" date="2025-09" db="UniProtKB">
        <authorList>
            <consortium name="Ensembl"/>
        </authorList>
    </citation>
    <scope>IDENTIFICATION</scope>
</reference>
<dbReference type="GO" id="GO:0005886">
    <property type="term" value="C:plasma membrane"/>
    <property type="evidence" value="ECO:0007669"/>
    <property type="project" value="UniProtKB-SubCell"/>
</dbReference>
<evidence type="ECO:0000256" key="8">
    <source>
        <dbReference type="ARBA" id="ARBA00023170"/>
    </source>
</evidence>
<evidence type="ECO:0000256" key="7">
    <source>
        <dbReference type="ARBA" id="ARBA00023157"/>
    </source>
</evidence>
<dbReference type="OMA" id="VHMSGVK"/>
<feature type="transmembrane region" description="Helical" evidence="11">
    <location>
        <begin position="200"/>
        <end position="224"/>
    </location>
</feature>
<dbReference type="Ensembl" id="ENSACIT00000023309.1">
    <property type="protein sequence ID" value="ENSACIP00000022707.1"/>
    <property type="gene ID" value="ENSACIG00000017675.1"/>
</dbReference>
<dbReference type="Pfam" id="PF00001">
    <property type="entry name" value="7tm_1"/>
    <property type="match status" value="1"/>
</dbReference>
<dbReference type="GO" id="GO:0004930">
    <property type="term" value="F:G protein-coupled receptor activity"/>
    <property type="evidence" value="ECO:0007669"/>
    <property type="project" value="UniProtKB-KW"/>
</dbReference>
<evidence type="ECO:0000256" key="11">
    <source>
        <dbReference type="SAM" id="Phobius"/>
    </source>
</evidence>
<keyword evidence="2" id="KW-1003">Cell membrane</keyword>
<comment type="subcellular location">
    <subcellularLocation>
        <location evidence="1">Cell membrane</location>
        <topology evidence="1">Multi-pass membrane protein</topology>
    </subcellularLocation>
</comment>
<evidence type="ECO:0000256" key="9">
    <source>
        <dbReference type="ARBA" id="ARBA00023180"/>
    </source>
</evidence>
<evidence type="ECO:0000313" key="14">
    <source>
        <dbReference type="Proteomes" id="UP000261340"/>
    </source>
</evidence>
<keyword evidence="3 11" id="KW-0812">Transmembrane</keyword>
<sequence>VVVFFCYLSKKAHYNSTDYAVPFCTRVLAVPFTLLCFIFYFLFCMVVHMSRVQNFVIQRIVFHLIYPCGLVASLSFMLCVSMERYLAVVHPLWYQHGRTIKITVVVCAIVWAISFFISLFHQNSLGAFLVLPLPLLLFFLIRTVKVVSAASGVPSDEKRRIVATLVLVMLIYILVFVPRIIMDIVMISLVYIINTDTDSFIMHNISCSLIQLNPLTDLFLYFLVKKWDINKLLARLCCCRMNSDDINMIVTMT</sequence>
<dbReference type="SUPFAM" id="SSF81321">
    <property type="entry name" value="Family A G protein-coupled receptor-like"/>
    <property type="match status" value="1"/>
</dbReference>
<dbReference type="InterPro" id="IPR017452">
    <property type="entry name" value="GPCR_Rhodpsn_7TM"/>
</dbReference>
<evidence type="ECO:0000256" key="3">
    <source>
        <dbReference type="ARBA" id="ARBA00022692"/>
    </source>
</evidence>
<feature type="domain" description="G-protein coupled receptors family 1 profile" evidence="12">
    <location>
        <begin position="72"/>
        <end position="221"/>
    </location>
</feature>
<dbReference type="Proteomes" id="UP000261340">
    <property type="component" value="Unplaced"/>
</dbReference>
<evidence type="ECO:0000256" key="10">
    <source>
        <dbReference type="ARBA" id="ARBA00023224"/>
    </source>
</evidence>
<evidence type="ECO:0000256" key="6">
    <source>
        <dbReference type="ARBA" id="ARBA00023136"/>
    </source>
</evidence>
<keyword evidence="14" id="KW-1185">Reference proteome</keyword>
<evidence type="ECO:0000256" key="2">
    <source>
        <dbReference type="ARBA" id="ARBA00022475"/>
    </source>
</evidence>
<keyword evidence="4 11" id="KW-1133">Transmembrane helix</keyword>
<dbReference type="PROSITE" id="PS00237">
    <property type="entry name" value="G_PROTEIN_RECEP_F1_1"/>
    <property type="match status" value="1"/>
</dbReference>
<feature type="transmembrane region" description="Helical" evidence="11">
    <location>
        <begin position="161"/>
        <end position="194"/>
    </location>
</feature>
<reference evidence="13" key="1">
    <citation type="submission" date="2025-08" db="UniProtKB">
        <authorList>
            <consortium name="Ensembl"/>
        </authorList>
    </citation>
    <scope>IDENTIFICATION</scope>
</reference>
<proteinExistence type="predicted"/>
<protein>
    <recommendedName>
        <fullName evidence="12">G-protein coupled receptors family 1 profile domain-containing protein</fullName>
    </recommendedName>
</protein>
<keyword evidence="7" id="KW-1015">Disulfide bond</keyword>
<dbReference type="PANTHER" id="PTHR24234">
    <property type="entry name" value="LYSOPHOSPHATIDIC ACID RECEPTOR 5/SPHINGOSYLPHOSPHORYLCHOLINE RECEPTOR"/>
    <property type="match status" value="1"/>
</dbReference>
<feature type="transmembrane region" description="Helical" evidence="11">
    <location>
        <begin position="100"/>
        <end position="119"/>
    </location>
</feature>
<feature type="transmembrane region" description="Helical" evidence="11">
    <location>
        <begin position="125"/>
        <end position="141"/>
    </location>
</feature>
<evidence type="ECO:0000256" key="5">
    <source>
        <dbReference type="ARBA" id="ARBA00023040"/>
    </source>
</evidence>
<evidence type="ECO:0000256" key="4">
    <source>
        <dbReference type="ARBA" id="ARBA00022989"/>
    </source>
</evidence>
<accession>A0A3Q0SI51</accession>
<keyword evidence="5" id="KW-0297">G-protein coupled receptor</keyword>
<evidence type="ECO:0000256" key="1">
    <source>
        <dbReference type="ARBA" id="ARBA00004651"/>
    </source>
</evidence>
<dbReference type="GeneTree" id="ENSGT00940000164014"/>
<dbReference type="Gene3D" id="1.20.1070.10">
    <property type="entry name" value="Rhodopsin 7-helix transmembrane proteins"/>
    <property type="match status" value="2"/>
</dbReference>
<dbReference type="PROSITE" id="PS50262">
    <property type="entry name" value="G_PROTEIN_RECEP_F1_2"/>
    <property type="match status" value="1"/>
</dbReference>
<dbReference type="AlphaFoldDB" id="A0A3Q0SI51"/>